<protein>
    <submittedName>
        <fullName evidence="5">DUF4352 domain-containing protein</fullName>
    </submittedName>
</protein>
<feature type="domain" description="DUF4352" evidence="4">
    <location>
        <begin position="165"/>
        <end position="289"/>
    </location>
</feature>
<organism evidence="5 6">
    <name type="scientific">Mycetocola lacteus</name>
    <dbReference type="NCBI Taxonomy" id="76637"/>
    <lineage>
        <taxon>Bacteria</taxon>
        <taxon>Bacillati</taxon>
        <taxon>Actinomycetota</taxon>
        <taxon>Actinomycetes</taxon>
        <taxon>Micrococcales</taxon>
        <taxon>Microbacteriaceae</taxon>
        <taxon>Mycetocola</taxon>
    </lineage>
</organism>
<dbReference type="InterPro" id="IPR029051">
    <property type="entry name" value="DUF4352"/>
</dbReference>
<evidence type="ECO:0000256" key="2">
    <source>
        <dbReference type="SAM" id="MobiDB-lite"/>
    </source>
</evidence>
<dbReference type="Proteomes" id="UP000269438">
    <property type="component" value="Unassembled WGS sequence"/>
</dbReference>
<feature type="transmembrane region" description="Helical" evidence="3">
    <location>
        <begin position="107"/>
        <end position="128"/>
    </location>
</feature>
<dbReference type="OrthoDB" id="3430849at2"/>
<evidence type="ECO:0000259" key="4">
    <source>
        <dbReference type="Pfam" id="PF11611"/>
    </source>
</evidence>
<sequence length="294" mass="30200">MVMHLIVWQRRLSPRPPSGGSEEGGHSPRTAGASGPFGGCAGMAVAGWLGTTARHGPGRQDNRIAAPDTKDTTTMSTPQNTLPVPDNSAPNGVTPAKRRNWFARHKVLTVLGIIAAIIIISSIAAGGGGKSKPAPEGKPAAGAPAGEEVAGEKPAEEKPKDTLPGIGEAVTAGSMEFTVTGVEEAGTTVGGQYLSATAQGRFVRVSLSVKNVGDKPETFLVNFLKIEDAQGRSFNADSSATIYDTSSADTWISEINPGNSVTGSVIFDLPADAELKTLSVSNSVWGGAKKIALS</sequence>
<keyword evidence="3" id="KW-0472">Membrane</keyword>
<feature type="region of interest" description="Disordered" evidence="2">
    <location>
        <begin position="128"/>
        <end position="167"/>
    </location>
</feature>
<comment type="caution">
    <text evidence="5">The sequence shown here is derived from an EMBL/GenBank/DDBJ whole genome shotgun (WGS) entry which is preliminary data.</text>
</comment>
<keyword evidence="3" id="KW-1133">Transmembrane helix</keyword>
<evidence type="ECO:0000256" key="3">
    <source>
        <dbReference type="SAM" id="Phobius"/>
    </source>
</evidence>
<gene>
    <name evidence="5" type="ORF">D9V34_16730</name>
</gene>
<keyword evidence="3" id="KW-0812">Transmembrane</keyword>
<feature type="compositionally biased region" description="Polar residues" evidence="2">
    <location>
        <begin position="72"/>
        <end position="82"/>
    </location>
</feature>
<dbReference type="Pfam" id="PF11611">
    <property type="entry name" value="DUF4352"/>
    <property type="match status" value="1"/>
</dbReference>
<accession>A0A3L7AJ33</accession>
<dbReference type="AlphaFoldDB" id="A0A3L7AJ33"/>
<feature type="region of interest" description="Disordered" evidence="2">
    <location>
        <begin position="51"/>
        <end position="93"/>
    </location>
</feature>
<name>A0A3L7AJ33_9MICO</name>
<evidence type="ECO:0000313" key="6">
    <source>
        <dbReference type="Proteomes" id="UP000269438"/>
    </source>
</evidence>
<evidence type="ECO:0000256" key="1">
    <source>
        <dbReference type="ARBA" id="ARBA00022729"/>
    </source>
</evidence>
<feature type="compositionally biased region" description="Basic and acidic residues" evidence="2">
    <location>
        <begin position="150"/>
        <end position="161"/>
    </location>
</feature>
<keyword evidence="6" id="KW-1185">Reference proteome</keyword>
<evidence type="ECO:0000313" key="5">
    <source>
        <dbReference type="EMBL" id="RLP79452.1"/>
    </source>
</evidence>
<dbReference type="Gene3D" id="2.60.40.1240">
    <property type="match status" value="1"/>
</dbReference>
<feature type="region of interest" description="Disordered" evidence="2">
    <location>
        <begin position="1"/>
        <end position="37"/>
    </location>
</feature>
<dbReference type="EMBL" id="RCUY01000015">
    <property type="protein sequence ID" value="RLP79452.1"/>
    <property type="molecule type" value="Genomic_DNA"/>
</dbReference>
<feature type="compositionally biased region" description="Low complexity" evidence="2">
    <location>
        <begin position="131"/>
        <end position="148"/>
    </location>
</feature>
<keyword evidence="1" id="KW-0732">Signal</keyword>
<reference evidence="5 6" key="1">
    <citation type="submission" date="2018-10" db="EMBL/GenBank/DDBJ databases">
        <authorList>
            <person name="Li J."/>
        </authorList>
    </citation>
    <scope>NUCLEOTIDE SEQUENCE [LARGE SCALE GENOMIC DNA]</scope>
    <source>
        <strain evidence="5 6">JCM 11654</strain>
    </source>
</reference>
<dbReference type="InterPro" id="IPR029050">
    <property type="entry name" value="Immunoprotect_excell_Ig-like"/>
</dbReference>
<proteinExistence type="predicted"/>